<comment type="caution">
    <text evidence="3">The sequence shown here is derived from an EMBL/GenBank/DDBJ whole genome shotgun (WGS) entry which is preliminary data.</text>
</comment>
<proteinExistence type="predicted"/>
<evidence type="ECO:0000256" key="1">
    <source>
        <dbReference type="SAM" id="MobiDB-lite"/>
    </source>
</evidence>
<feature type="domain" description="Dermonecrotic toxin N-terminal" evidence="2">
    <location>
        <begin position="295"/>
        <end position="448"/>
    </location>
</feature>
<evidence type="ECO:0000259" key="2">
    <source>
        <dbReference type="Pfam" id="PF20178"/>
    </source>
</evidence>
<dbReference type="EMBL" id="MOBK01000008">
    <property type="protein sequence ID" value="RON18267.1"/>
    <property type="molecule type" value="Genomic_DNA"/>
</dbReference>
<evidence type="ECO:0000313" key="3">
    <source>
        <dbReference type="EMBL" id="RON18267.1"/>
    </source>
</evidence>
<feature type="domain" description="Dermonecrotic toxin N-terminal" evidence="2">
    <location>
        <begin position="579"/>
        <end position="860"/>
    </location>
</feature>
<organism evidence="3 4">
    <name type="scientific">Pseudomonas brassicacearum</name>
    <dbReference type="NCBI Taxonomy" id="930166"/>
    <lineage>
        <taxon>Bacteria</taxon>
        <taxon>Pseudomonadati</taxon>
        <taxon>Pseudomonadota</taxon>
        <taxon>Gammaproteobacteria</taxon>
        <taxon>Pseudomonadales</taxon>
        <taxon>Pseudomonadaceae</taxon>
        <taxon>Pseudomonas</taxon>
    </lineage>
</organism>
<evidence type="ECO:0000313" key="4">
    <source>
        <dbReference type="Proteomes" id="UP000285636"/>
    </source>
</evidence>
<gene>
    <name evidence="3" type="ORF">BK660_20380</name>
</gene>
<accession>A0A423HYM4</accession>
<dbReference type="RefSeq" id="WP_123434967.1">
    <property type="nucleotide sequence ID" value="NZ_MOBK01000008.1"/>
</dbReference>
<sequence length="1742" mass="195259">MKESAFSPLPVSPPITMATHPPLKNNPDESLLLSATARWRDSSQGLQAMFTAAPLRTRLTDPSLNQRWTAYWDARAPGTPVSRRERAAQLYRSHFEACAQVAFARRTLTAEQLQTLLLIPSPPDSGLRLNDQPLHIEQLTLILSDSGTLKLPAAWVISVGERQPVTQWLYLPSRAVPVQVFNQRSDMEDWLSEQSLVPQGLPDDDVRFEYAAKDQPLTVGITEQLLRPQYANAIVFALPPDLETLLPDNPVGEDEQSLFDSLFADIPWPQRQASLNRQRDALETLLGDELESDRQQTFKEALKTLETAEQVADTAASALLYRARTLDFVTINREFSALYQAHKDGLRAEAQLQLALKQLDSDEFSLVEAVLDSPLAADRDAAITVASVTLSMTEANTGVKTEALIGPFVISRAPLDAPSTHSLLLYWPGAGGGLQRFANCAELERQVFRIQDGDTVLALRMSKIETDPLQYSLNKQTSHFEEQAAHIRQQFPDAAQARQRADELEKLRKKTLAALQVPVPAARSLAFSHLLEQSRSATLFSLLPSWLARLSGAERVELKGLFQGYILAMRRSHEQLEIALPSRDDFTRQQVQARLRKDFSLNGHFVVQLDLPDSVTLQKQLSDGAAPGTPQKLVAVPSASRSKMSLEELVQLNVDPTPSMQLEPLSLRLGFMRLEVTATDETERQALARGITQPWLRKTLPELDLSQAYENLIRDAFMGSASETAFVKEYRRECLIEPWRLMLQLQGTCARLQKLINQHEWQILNIAIDADTPQAWNVESKRIVLLPAYLSAGGKDTPNEGPTTLSGVTFIQEQVSGTTLLYLPDSPDGQCLRRYDNLETARRALFNACLRSEMVSYLAGRALHGTVRAHESRINQAVLKHFNAMIGIGLPWPKTTSLSAHLLNAHMGRLIEAHRATSRSNNALYLERYALSGPRAFNYMKMALGMVPFVGAGIALYDAWHSANQAVAALLRGEAGDGLTEIESAVLSLIDAAMDLLPGASAGSRSAKGARSLTRLRQLNALGKSAGALQGKSRRQARHGFNRFAGYDYQKPISLAGLQPATHGIYRNIYRHADGDFIVRQGRIFQVERSTDSRNWRLTGTHQKTYKQPIGLDEAGRWDTYFGVYGVTFEGGGLGGGGVLGHLADGLDPLWPAAIRARLPRWWADHAFRRHHQLTEAADDFAPKLDTQVPRTNALIEEYNASTEAHRPTLMPAIEAACIGDIELAGRRYQTLVELSPLTHGNKKRVLRDMQSHDALLIADRYKQRVYFANRRTNPLIDSIDALVEHLDELPDDALSERFQMLRDIRKLRVDFVRELDQVDAGMRNLNLWYERITVSSHKAQLTGEVMMLNKRLSETNLLYLRTGHLLEIVKRFDTTPDISWFYLQGQAENLRAKVDRALFTQYSLPEVTATRAQRNQILQECLDLYGQFRRDMNAWTASYPQHFHLDAVAPLLEGIEKMAERARRAIDQPAPPSPGGQRSKKVFTTEDDHLLIGVEHWESTTQTHRYTVTGRGGYEEIWELGANGKSRLLNPQTQTSGAPQRNLQALVEDANNRLRSQETYKARVQAYAAQDMLGVDLEHVMVSEASELNRRALTIEELAPHNPLIEQLRDKATELTATGRQMRTLQSIRTQKPTDGMLDDLVSQNAVQIRKTAPMKNLGKRPGGRIDYLQEYQVWDLTATPPKVLWYAHFHYGKPAPAFAEFEKAHLKLPEHRYLTHADNAALPYADIGKRSVALKHFEPL</sequence>
<dbReference type="Proteomes" id="UP000285636">
    <property type="component" value="Unassembled WGS sequence"/>
</dbReference>
<dbReference type="Pfam" id="PF20178">
    <property type="entry name" value="ToxA_N"/>
    <property type="match status" value="2"/>
</dbReference>
<name>A0A423HYM4_9PSED</name>
<feature type="region of interest" description="Disordered" evidence="1">
    <location>
        <begin position="1"/>
        <end position="24"/>
    </location>
</feature>
<dbReference type="InterPro" id="IPR046673">
    <property type="entry name" value="ToxA_N"/>
</dbReference>
<protein>
    <recommendedName>
        <fullName evidence="2">Dermonecrotic toxin N-terminal domain-containing protein</fullName>
    </recommendedName>
</protein>
<reference evidence="3 4" key="1">
    <citation type="submission" date="2016-10" db="EMBL/GenBank/DDBJ databases">
        <title>Comparative genome analysis of multiple Pseudomonas spp. focuses on biocontrol and plant growth promoting traits.</title>
        <authorList>
            <person name="Tao X.-Y."/>
            <person name="Taylor C.G."/>
        </authorList>
    </citation>
    <scope>NUCLEOTIDE SEQUENCE [LARGE SCALE GENOMIC DNA]</scope>
    <source>
        <strain evidence="3 4">38D7</strain>
    </source>
</reference>